<feature type="signal peptide" evidence="1">
    <location>
        <begin position="1"/>
        <end position="22"/>
    </location>
</feature>
<gene>
    <name evidence="2" type="ORF">BC670_2142</name>
</gene>
<reference evidence="2 3" key="1">
    <citation type="submission" date="2019-06" db="EMBL/GenBank/DDBJ databases">
        <title>Genomic Encyclopedia of Archaeal and Bacterial Type Strains, Phase II (KMG-II): from individual species to whole genera.</title>
        <authorList>
            <person name="Goeker M."/>
        </authorList>
    </citation>
    <scope>NUCLEOTIDE SEQUENCE [LARGE SCALE GENOMIC DNA]</scope>
    <source>
        <strain evidence="2 3">DSM 24789</strain>
    </source>
</reference>
<dbReference type="InterPro" id="IPR011042">
    <property type="entry name" value="6-blade_b-propeller_TolB-like"/>
</dbReference>
<proteinExistence type="predicted"/>
<dbReference type="EMBL" id="VFPJ01000001">
    <property type="protein sequence ID" value="TQM41200.1"/>
    <property type="molecule type" value="Genomic_DNA"/>
</dbReference>
<feature type="chain" id="PRO_5022088047" evidence="1">
    <location>
        <begin position="23"/>
        <end position="358"/>
    </location>
</feature>
<protein>
    <submittedName>
        <fullName evidence="2">Uncharacterized protein</fullName>
    </submittedName>
</protein>
<organism evidence="2 3">
    <name type="scientific">Flavobacterium branchiophilum</name>
    <dbReference type="NCBI Taxonomy" id="55197"/>
    <lineage>
        <taxon>Bacteria</taxon>
        <taxon>Pseudomonadati</taxon>
        <taxon>Bacteroidota</taxon>
        <taxon>Flavobacteriia</taxon>
        <taxon>Flavobacteriales</taxon>
        <taxon>Flavobacteriaceae</taxon>
        <taxon>Flavobacterium</taxon>
    </lineage>
</organism>
<dbReference type="Gene3D" id="2.120.10.30">
    <property type="entry name" value="TolB, C-terminal domain"/>
    <property type="match status" value="1"/>
</dbReference>
<dbReference type="AlphaFoldDB" id="A0A543G535"/>
<sequence>MKSIFKIMLLLVAISSVQISNAQDAPAPKNAMKYKKDFSKVYVEKIARPSAIHNLSCILLDMPNKDITQNETDHYVCGIAYGRSGGFAVSYIHKIDNGKQIGKVKIWEKFGDFYNGNQPNKTHFVYNPEAIAFDADQNLYVSSTVDNKIVYFMKSDNWNTQNAFMVMANKVNPTSLSNPWNARGINFDENNDLYIMCENLHCNECADNQVFPASVVKVTQPTSASRTITEIQGSSQEKEQALGVAVGDGKMFTTDLHSKKINMYNLNGTTATLSKTLNINFTPLDIIYVKSEQAVYFTCVENSVSKVKKWNFNTSNTAEEVKTISSNADYPSSWGLAYVCDKLIVADGVNSKVVFFKR</sequence>
<keyword evidence="1" id="KW-0732">Signal</keyword>
<dbReference type="RefSeq" id="WP_133063145.1">
    <property type="nucleotide sequence ID" value="NZ_VFPJ01000001.1"/>
</dbReference>
<comment type="caution">
    <text evidence="2">The sequence shown here is derived from an EMBL/GenBank/DDBJ whole genome shotgun (WGS) entry which is preliminary data.</text>
</comment>
<evidence type="ECO:0000313" key="3">
    <source>
        <dbReference type="Proteomes" id="UP000320773"/>
    </source>
</evidence>
<name>A0A543G535_9FLAO</name>
<evidence type="ECO:0000313" key="2">
    <source>
        <dbReference type="EMBL" id="TQM41200.1"/>
    </source>
</evidence>
<evidence type="ECO:0000256" key="1">
    <source>
        <dbReference type="SAM" id="SignalP"/>
    </source>
</evidence>
<dbReference type="Proteomes" id="UP000320773">
    <property type="component" value="Unassembled WGS sequence"/>
</dbReference>
<dbReference type="SUPFAM" id="SSF101898">
    <property type="entry name" value="NHL repeat"/>
    <property type="match status" value="1"/>
</dbReference>
<accession>A0A543G535</accession>